<dbReference type="EMBL" id="HG966617">
    <property type="protein sequence ID" value="CDO60228.1"/>
    <property type="molecule type" value="Genomic_DNA"/>
</dbReference>
<evidence type="ECO:0000256" key="2">
    <source>
        <dbReference type="ARBA" id="ARBA00023125"/>
    </source>
</evidence>
<reference evidence="6 7" key="1">
    <citation type="journal article" date="2014" name="Front. Genet.">
        <title>Genome and metabolic network of "Candidatus Phaeomarinobacter ectocarpi" Ec32, a new candidate genus of Alphaproteobacteria frequently associated with brown algae.</title>
        <authorList>
            <person name="Dittami S.M."/>
            <person name="Barbeyron T."/>
            <person name="Boyen C."/>
            <person name="Cambefort J."/>
            <person name="Collet G."/>
            <person name="Delage L."/>
            <person name="Gobet A."/>
            <person name="Groisillier A."/>
            <person name="Leblanc C."/>
            <person name="Michel G."/>
            <person name="Scornet D."/>
            <person name="Siegel A."/>
            <person name="Tapia J.E."/>
            <person name="Tonon T."/>
        </authorList>
    </citation>
    <scope>NUCLEOTIDE SEQUENCE [LARGE SCALE GENOMIC DNA]</scope>
    <source>
        <strain evidence="6 7">Ec32</strain>
    </source>
</reference>
<evidence type="ECO:0000259" key="5">
    <source>
        <dbReference type="PROSITE" id="PS50977"/>
    </source>
</evidence>
<evidence type="ECO:0000256" key="3">
    <source>
        <dbReference type="ARBA" id="ARBA00023163"/>
    </source>
</evidence>
<dbReference type="InterPro" id="IPR036271">
    <property type="entry name" value="Tet_transcr_reg_TetR-rel_C_sf"/>
</dbReference>
<dbReference type="RefSeq" id="WP_043948327.1">
    <property type="nucleotide sequence ID" value="NZ_HG966617.1"/>
</dbReference>
<protein>
    <submittedName>
        <fullName evidence="6">Transcriptional regulator, TetR family</fullName>
    </submittedName>
</protein>
<dbReference type="Pfam" id="PF00440">
    <property type="entry name" value="TetR_N"/>
    <property type="match status" value="1"/>
</dbReference>
<feature type="domain" description="HTH tetR-type" evidence="5">
    <location>
        <begin position="6"/>
        <end position="66"/>
    </location>
</feature>
<dbReference type="SUPFAM" id="SSF48498">
    <property type="entry name" value="Tetracyclin repressor-like, C-terminal domain"/>
    <property type="match status" value="1"/>
</dbReference>
<gene>
    <name evidence="6" type="ORF">BN1012_Phect2015</name>
</gene>
<evidence type="ECO:0000256" key="1">
    <source>
        <dbReference type="ARBA" id="ARBA00023015"/>
    </source>
</evidence>
<keyword evidence="3" id="KW-0804">Transcription</keyword>
<dbReference type="InterPro" id="IPR050109">
    <property type="entry name" value="HTH-type_TetR-like_transc_reg"/>
</dbReference>
<dbReference type="HOGENOM" id="CLU_107911_1_0_5"/>
<proteinExistence type="predicted"/>
<keyword evidence="2 4" id="KW-0238">DNA-binding</keyword>
<keyword evidence="1" id="KW-0805">Transcription regulation</keyword>
<keyword evidence="7" id="KW-1185">Reference proteome</keyword>
<evidence type="ECO:0000313" key="6">
    <source>
        <dbReference type="EMBL" id="CDO60228.1"/>
    </source>
</evidence>
<evidence type="ECO:0000313" key="7">
    <source>
        <dbReference type="Proteomes" id="UP000032160"/>
    </source>
</evidence>
<dbReference type="InterPro" id="IPR009057">
    <property type="entry name" value="Homeodomain-like_sf"/>
</dbReference>
<dbReference type="GO" id="GO:0000976">
    <property type="term" value="F:transcription cis-regulatory region binding"/>
    <property type="evidence" value="ECO:0007669"/>
    <property type="project" value="TreeGrafter"/>
</dbReference>
<evidence type="ECO:0000256" key="4">
    <source>
        <dbReference type="PROSITE-ProRule" id="PRU00335"/>
    </source>
</evidence>
<accession>X5M9K4</accession>
<dbReference type="KEGG" id="pect:BN1012_Phect2015"/>
<dbReference type="OrthoDB" id="9805134at2"/>
<dbReference type="Proteomes" id="UP000032160">
    <property type="component" value="Chromosome I"/>
</dbReference>
<dbReference type="SUPFAM" id="SSF46689">
    <property type="entry name" value="Homeodomain-like"/>
    <property type="match status" value="1"/>
</dbReference>
<dbReference type="PANTHER" id="PTHR30055:SF234">
    <property type="entry name" value="HTH-TYPE TRANSCRIPTIONAL REGULATOR BETI"/>
    <property type="match status" value="1"/>
</dbReference>
<feature type="DNA-binding region" description="H-T-H motif" evidence="4">
    <location>
        <begin position="29"/>
        <end position="48"/>
    </location>
</feature>
<dbReference type="PROSITE" id="PS50977">
    <property type="entry name" value="HTH_TETR_2"/>
    <property type="match status" value="1"/>
</dbReference>
<name>X5M9K4_9HYPH</name>
<dbReference type="Gene3D" id="1.10.357.10">
    <property type="entry name" value="Tetracycline Repressor, domain 2"/>
    <property type="match status" value="1"/>
</dbReference>
<dbReference type="AlphaFoldDB" id="X5M9K4"/>
<dbReference type="STRING" id="1458461.BN1012_Phect2015"/>
<organism evidence="6 7">
    <name type="scientific">Candidatus Phaeomarinibacter ectocarpi</name>
    <dbReference type="NCBI Taxonomy" id="1458461"/>
    <lineage>
        <taxon>Bacteria</taxon>
        <taxon>Pseudomonadati</taxon>
        <taxon>Pseudomonadota</taxon>
        <taxon>Alphaproteobacteria</taxon>
        <taxon>Hyphomicrobiales</taxon>
        <taxon>Parvibaculaceae</taxon>
        <taxon>Candidatus Phaeomarinibacter</taxon>
    </lineage>
</organism>
<dbReference type="PANTHER" id="PTHR30055">
    <property type="entry name" value="HTH-TYPE TRANSCRIPTIONAL REGULATOR RUTR"/>
    <property type="match status" value="1"/>
</dbReference>
<dbReference type="GO" id="GO:0003700">
    <property type="term" value="F:DNA-binding transcription factor activity"/>
    <property type="evidence" value="ECO:0007669"/>
    <property type="project" value="TreeGrafter"/>
</dbReference>
<sequence length="195" mass="21607">MSSEQSDTRSKILQSASDLLENGTPGDVRMSDVAKAAGISRQALYLHFPNRADLLIATVRYLDQLNNVDKGLAPSRAAGSGIERLELYIAAWGNYVPKIYGNARALMAMKDTDDAVAATWEDRQQAIRHGCEAAIKALKKDGTLSPDHTVKQATDILWMLVSIQNWEHLTKTCGWSQKRYVETTTRMAKTLLVVE</sequence>
<dbReference type="InterPro" id="IPR001647">
    <property type="entry name" value="HTH_TetR"/>
</dbReference>